<name>A0A0V1B2L4_TRISP</name>
<proteinExistence type="predicted"/>
<accession>A0A0V1B2L4</accession>
<evidence type="ECO:0000313" key="3">
    <source>
        <dbReference type="Proteomes" id="UP000054776"/>
    </source>
</evidence>
<dbReference type="EMBL" id="JYDH01000123">
    <property type="protein sequence ID" value="KRY31216.1"/>
    <property type="molecule type" value="Genomic_DNA"/>
</dbReference>
<comment type="caution">
    <text evidence="2">The sequence shown here is derived from an EMBL/GenBank/DDBJ whole genome shotgun (WGS) entry which is preliminary data.</text>
</comment>
<gene>
    <name evidence="2" type="ORF">T01_6174</name>
</gene>
<dbReference type="InParanoid" id="A0A0V1B2L4"/>
<dbReference type="OrthoDB" id="10546851at2759"/>
<dbReference type="Proteomes" id="UP000054776">
    <property type="component" value="Unassembled WGS sequence"/>
</dbReference>
<keyword evidence="3" id="KW-1185">Reference proteome</keyword>
<dbReference type="AlphaFoldDB" id="A0A0V1B2L4"/>
<protein>
    <submittedName>
        <fullName evidence="2">Uncharacterized protein</fullName>
    </submittedName>
</protein>
<reference evidence="2 3" key="1">
    <citation type="submission" date="2015-01" db="EMBL/GenBank/DDBJ databases">
        <title>Evolution of Trichinella species and genotypes.</title>
        <authorList>
            <person name="Korhonen P.K."/>
            <person name="Edoardo P."/>
            <person name="Giuseppe L.R."/>
            <person name="Gasser R.B."/>
        </authorList>
    </citation>
    <scope>NUCLEOTIDE SEQUENCE [LARGE SCALE GENOMIC DNA]</scope>
    <source>
        <strain evidence="2">ISS3</strain>
    </source>
</reference>
<sequence>MTFPYFRCNLRRVCRFCAEHSALSTRTRSHAPSSPLSLLPWHFLRTCRDPGASDAGTRCRGWFVGDLNPRAVRHGHLACLPEVHTQDPWFDQAFNNGDVNAPPAASHLQRQRPLAAEAHSSPVLPRWTCARSRVVLQRQPPRCPEGGKSPARLAYLRRTAHVQLEAPSLQKDGDPRFNYSGHALAGFGSEAGGSFAGGGPGCHNGSIRVQSWGPWRRSFQLFHFLGQVAHLPYHGVDLLGHLRLLCPRDAGLGLLLLLVVVLHLDYPGGQLSSFGEGRQFLQPDRPINFPRRYPTAKTCHNVALRNTSSASQLCHLLGELLDGLTFALLQSVESVGQHRR</sequence>
<evidence type="ECO:0000256" key="1">
    <source>
        <dbReference type="SAM" id="MobiDB-lite"/>
    </source>
</evidence>
<feature type="region of interest" description="Disordered" evidence="1">
    <location>
        <begin position="100"/>
        <end position="119"/>
    </location>
</feature>
<organism evidence="2 3">
    <name type="scientific">Trichinella spiralis</name>
    <name type="common">Trichina worm</name>
    <dbReference type="NCBI Taxonomy" id="6334"/>
    <lineage>
        <taxon>Eukaryota</taxon>
        <taxon>Metazoa</taxon>
        <taxon>Ecdysozoa</taxon>
        <taxon>Nematoda</taxon>
        <taxon>Enoplea</taxon>
        <taxon>Dorylaimia</taxon>
        <taxon>Trichinellida</taxon>
        <taxon>Trichinellidae</taxon>
        <taxon>Trichinella</taxon>
    </lineage>
</organism>
<evidence type="ECO:0000313" key="2">
    <source>
        <dbReference type="EMBL" id="KRY31216.1"/>
    </source>
</evidence>